<keyword evidence="2" id="KW-0698">rRNA processing</keyword>
<evidence type="ECO:0000256" key="1">
    <source>
        <dbReference type="ARBA" id="ARBA00004604"/>
    </source>
</evidence>
<feature type="domain" description="Helicase ATP-binding" evidence="12">
    <location>
        <begin position="199"/>
        <end position="384"/>
    </location>
</feature>
<dbReference type="GO" id="GO:0005730">
    <property type="term" value="C:nucleolus"/>
    <property type="evidence" value="ECO:0007669"/>
    <property type="project" value="UniProtKB-SubCell"/>
</dbReference>
<evidence type="ECO:0000259" key="14">
    <source>
        <dbReference type="PROSITE" id="PS51195"/>
    </source>
</evidence>
<sequence>MGIIKVKLKSNNKKSLKNNKKLFNASKKKEDHELTNLVDKSSQNKVDNVGSDLESYLTNIGTINLSTENKIIEVSDQLFEKYHENESTNHKKKVRKVEHNTKTNPNKSKKKIIQNNMVSKDVIKHNDDYEAMSESELMKLKIENQVSIDITPYNSTITKIPRITNRWMDFGIPPQIYKNFQANLKFPKPTTVQALAYPLITKTTGFNLIAISPTGTGKTLAYVLPIIKKMFGSSEKGMISIIIAPTRELTRQVHNQFSEYLGDIDLISLVMTNPGEDIGVEISRIKRIMGGNNKNKKMVVISTPGRLIDLLTVNNGTLLDYNMIGDIVMDEFDRLLDLGFAPQIKNILNAVKGKQLCNKMMFSATMPNFLETFANKLLHEDGKTLVKFTVGGLNKCRENILQRVCIVTDKVEKYRALVDIINKYKKEPLVVFVKTQTTCDELGSDIDSKFYKDNNIYLLHAGRSVEERSQVVDEYKQNCVEFKKKTGNSIIFKRPILFCTQLLSRGLDIPNINIIVIYDSINSESQYVHTVGRTGRHENQNGVCMTILNENEVECAQVLYRQIIKYPKEKSFKQMSENTKKIIENMNAEFWEGVKNGKFKNIDQGFSGKGLNNYESSTSLDSDDEENSLEDLSLSVSEVVFDNKKNKHVQSIYVDDIPQMIKRELLKASQLERIQSKTGSIINIVGIYKKDKGVEINVSNGDKLNLLETMTIINDFFNGLKKKMIKQQEQGFSI</sequence>
<evidence type="ECO:0000313" key="15">
    <source>
        <dbReference type="EMBL" id="SGZ38269.1"/>
    </source>
</evidence>
<dbReference type="InterPro" id="IPR044742">
    <property type="entry name" value="DEAD/DEAH_RhlB"/>
</dbReference>
<dbReference type="Pfam" id="PF00271">
    <property type="entry name" value="Helicase_C"/>
    <property type="match status" value="1"/>
</dbReference>
<protein>
    <recommendedName>
        <fullName evidence="10">ATP-dependent RNA helicase</fullName>
        <ecNumber evidence="10">3.6.4.13</ecNumber>
    </recommendedName>
</protein>
<feature type="short sequence motif" description="Q motif" evidence="9">
    <location>
        <begin position="165"/>
        <end position="194"/>
    </location>
</feature>
<gene>
    <name evidence="15" type="ORF">HGUI_00469</name>
</gene>
<evidence type="ECO:0000256" key="3">
    <source>
        <dbReference type="ARBA" id="ARBA00022741"/>
    </source>
</evidence>
<name>A0A1L0CHN4_9ASCO</name>
<reference evidence="16" key="1">
    <citation type="submission" date="2016-11" db="EMBL/GenBank/DDBJ databases">
        <authorList>
            <person name="Guldener U."/>
        </authorList>
    </citation>
    <scope>NUCLEOTIDE SEQUENCE [LARGE SCALE GENOMIC DNA]</scope>
</reference>
<keyword evidence="4 10" id="KW-0378">Hydrolase</keyword>
<dbReference type="EC" id="3.6.4.13" evidence="10"/>
<dbReference type="InterPro" id="IPR014014">
    <property type="entry name" value="RNA_helicase_DEAD_Q_motif"/>
</dbReference>
<proteinExistence type="inferred from homology"/>
<evidence type="ECO:0000313" key="16">
    <source>
        <dbReference type="Proteomes" id="UP000183365"/>
    </source>
</evidence>
<dbReference type="GO" id="GO:0016787">
    <property type="term" value="F:hydrolase activity"/>
    <property type="evidence" value="ECO:0007669"/>
    <property type="project" value="UniProtKB-KW"/>
</dbReference>
<evidence type="ECO:0000256" key="4">
    <source>
        <dbReference type="ARBA" id="ARBA00022801"/>
    </source>
</evidence>
<comment type="similarity">
    <text evidence="10">Belongs to the DEAD box helicase family.</text>
</comment>
<keyword evidence="7 10" id="KW-0694">RNA-binding</keyword>
<dbReference type="Pfam" id="PF00270">
    <property type="entry name" value="DEAD"/>
    <property type="match status" value="1"/>
</dbReference>
<feature type="domain" description="DEAD-box RNA helicase Q" evidence="14">
    <location>
        <begin position="165"/>
        <end position="194"/>
    </location>
</feature>
<dbReference type="GO" id="GO:0006364">
    <property type="term" value="P:rRNA processing"/>
    <property type="evidence" value="ECO:0007669"/>
    <property type="project" value="UniProtKB-KW"/>
</dbReference>
<dbReference type="CDD" id="cd00268">
    <property type="entry name" value="DEADc"/>
    <property type="match status" value="1"/>
</dbReference>
<dbReference type="PROSITE" id="PS51195">
    <property type="entry name" value="Q_MOTIF"/>
    <property type="match status" value="1"/>
</dbReference>
<comment type="subcellular location">
    <subcellularLocation>
        <location evidence="1">Nucleus</location>
        <location evidence="1">Nucleolus</location>
    </subcellularLocation>
</comment>
<comment type="function">
    <text evidence="10">RNA helicase.</text>
</comment>
<evidence type="ECO:0000256" key="6">
    <source>
        <dbReference type="ARBA" id="ARBA00022840"/>
    </source>
</evidence>
<dbReference type="InterPro" id="IPR027417">
    <property type="entry name" value="P-loop_NTPase"/>
</dbReference>
<dbReference type="PROSITE" id="PS51192">
    <property type="entry name" value="HELICASE_ATP_BIND_1"/>
    <property type="match status" value="1"/>
</dbReference>
<evidence type="ECO:0000259" key="13">
    <source>
        <dbReference type="PROSITE" id="PS51194"/>
    </source>
</evidence>
<keyword evidence="3 10" id="KW-0547">Nucleotide-binding</keyword>
<organism evidence="15 16">
    <name type="scientific">Hanseniaspora guilliermondii</name>
    <dbReference type="NCBI Taxonomy" id="56406"/>
    <lineage>
        <taxon>Eukaryota</taxon>
        <taxon>Fungi</taxon>
        <taxon>Dikarya</taxon>
        <taxon>Ascomycota</taxon>
        <taxon>Saccharomycotina</taxon>
        <taxon>Saccharomycetes</taxon>
        <taxon>Saccharomycodales</taxon>
        <taxon>Saccharomycodaceae</taxon>
        <taxon>Hanseniaspora</taxon>
    </lineage>
</organism>
<evidence type="ECO:0000259" key="12">
    <source>
        <dbReference type="PROSITE" id="PS51192"/>
    </source>
</evidence>
<dbReference type="SUPFAM" id="SSF52540">
    <property type="entry name" value="P-loop containing nucleoside triphosphate hydrolases"/>
    <property type="match status" value="1"/>
</dbReference>
<dbReference type="AlphaFoldDB" id="A0A1L0CHN4"/>
<comment type="domain">
    <text evidence="10">The Q motif is unique to and characteristic of the DEAD box family of RNA helicases and controls ATP binding and hydrolysis.</text>
</comment>
<dbReference type="Gene3D" id="3.40.50.300">
    <property type="entry name" value="P-loop containing nucleotide triphosphate hydrolases"/>
    <property type="match status" value="2"/>
</dbReference>
<accession>A0A1L0CHN4</accession>
<evidence type="ECO:0000256" key="9">
    <source>
        <dbReference type="PROSITE-ProRule" id="PRU00552"/>
    </source>
</evidence>
<keyword evidence="5 10" id="KW-0347">Helicase</keyword>
<dbReference type="SMART" id="SM00490">
    <property type="entry name" value="HELICc"/>
    <property type="match status" value="1"/>
</dbReference>
<dbReference type="GO" id="GO:0005524">
    <property type="term" value="F:ATP binding"/>
    <property type="evidence" value="ECO:0007669"/>
    <property type="project" value="UniProtKB-UniRule"/>
</dbReference>
<keyword evidence="16" id="KW-1185">Reference proteome</keyword>
<dbReference type="Proteomes" id="UP000183365">
    <property type="component" value="Unassembled WGS sequence"/>
</dbReference>
<feature type="domain" description="Helicase C-terminal" evidence="13">
    <location>
        <begin position="416"/>
        <end position="583"/>
    </location>
</feature>
<evidence type="ECO:0000256" key="11">
    <source>
        <dbReference type="SAM" id="MobiDB-lite"/>
    </source>
</evidence>
<dbReference type="OrthoDB" id="3971775at2759"/>
<evidence type="ECO:0000256" key="8">
    <source>
        <dbReference type="ARBA" id="ARBA00047984"/>
    </source>
</evidence>
<dbReference type="VEuPathDB" id="FungiDB:HGUI_00469"/>
<dbReference type="SMART" id="SM00487">
    <property type="entry name" value="DEXDc"/>
    <property type="match status" value="1"/>
</dbReference>
<dbReference type="PROSITE" id="PS51194">
    <property type="entry name" value="HELICASE_CTER"/>
    <property type="match status" value="1"/>
</dbReference>
<feature type="region of interest" description="Disordered" evidence="11">
    <location>
        <begin position="86"/>
        <end position="107"/>
    </location>
</feature>
<comment type="catalytic activity">
    <reaction evidence="8 10">
        <text>ATP + H2O = ADP + phosphate + H(+)</text>
        <dbReference type="Rhea" id="RHEA:13065"/>
        <dbReference type="ChEBI" id="CHEBI:15377"/>
        <dbReference type="ChEBI" id="CHEBI:15378"/>
        <dbReference type="ChEBI" id="CHEBI:30616"/>
        <dbReference type="ChEBI" id="CHEBI:43474"/>
        <dbReference type="ChEBI" id="CHEBI:456216"/>
        <dbReference type="EC" id="3.6.4.13"/>
    </reaction>
</comment>
<evidence type="ECO:0000256" key="7">
    <source>
        <dbReference type="ARBA" id="ARBA00022884"/>
    </source>
</evidence>
<dbReference type="GO" id="GO:0003723">
    <property type="term" value="F:RNA binding"/>
    <property type="evidence" value="ECO:0007669"/>
    <property type="project" value="UniProtKB-UniRule"/>
</dbReference>
<evidence type="ECO:0000256" key="2">
    <source>
        <dbReference type="ARBA" id="ARBA00022552"/>
    </source>
</evidence>
<dbReference type="InterPro" id="IPR014001">
    <property type="entry name" value="Helicase_ATP-bd"/>
</dbReference>
<evidence type="ECO:0000256" key="10">
    <source>
        <dbReference type="RuleBase" id="RU365068"/>
    </source>
</evidence>
<dbReference type="PANTHER" id="PTHR24031">
    <property type="entry name" value="RNA HELICASE"/>
    <property type="match status" value="1"/>
</dbReference>
<dbReference type="EMBL" id="FQNF01000005">
    <property type="protein sequence ID" value="SGZ38269.1"/>
    <property type="molecule type" value="Genomic_DNA"/>
</dbReference>
<dbReference type="InterPro" id="IPR011545">
    <property type="entry name" value="DEAD/DEAH_box_helicase_dom"/>
</dbReference>
<dbReference type="InterPro" id="IPR001650">
    <property type="entry name" value="Helicase_C-like"/>
</dbReference>
<evidence type="ECO:0000256" key="5">
    <source>
        <dbReference type="ARBA" id="ARBA00022806"/>
    </source>
</evidence>
<keyword evidence="6 10" id="KW-0067">ATP-binding</keyword>
<dbReference type="CDD" id="cd18787">
    <property type="entry name" value="SF2_C_DEAD"/>
    <property type="match status" value="1"/>
</dbReference>
<dbReference type="GO" id="GO:0003724">
    <property type="term" value="F:RNA helicase activity"/>
    <property type="evidence" value="ECO:0007669"/>
    <property type="project" value="UniProtKB-EC"/>
</dbReference>